<reference evidence="2 3" key="1">
    <citation type="submission" date="2018-09" db="EMBL/GenBank/DDBJ databases">
        <authorList>
            <person name="Tagini F."/>
        </authorList>
    </citation>
    <scope>NUCLEOTIDE SEQUENCE [LARGE SCALE GENOMIC DNA]</scope>
    <source>
        <strain evidence="2 3">MK13</strain>
    </source>
</reference>
<dbReference type="Pfam" id="PF14032">
    <property type="entry name" value="PknH_C"/>
    <property type="match status" value="1"/>
</dbReference>
<dbReference type="Gene3D" id="3.40.1000.70">
    <property type="entry name" value="PknH-like extracellular domain"/>
    <property type="match status" value="1"/>
</dbReference>
<protein>
    <recommendedName>
        <fullName evidence="1">PknH-like extracellular domain-containing protein</fullName>
    </recommendedName>
</protein>
<dbReference type="OrthoDB" id="4736430at2"/>
<feature type="domain" description="PknH-like extracellular" evidence="1">
    <location>
        <begin position="41"/>
        <end position="247"/>
    </location>
</feature>
<dbReference type="EMBL" id="UPHQ01000185">
    <property type="protein sequence ID" value="VBA41430.1"/>
    <property type="molecule type" value="Genomic_DNA"/>
</dbReference>
<keyword evidence="3" id="KW-1185">Reference proteome</keyword>
<dbReference type="PROSITE" id="PS51257">
    <property type="entry name" value="PROKAR_LIPOPROTEIN"/>
    <property type="match status" value="1"/>
</dbReference>
<evidence type="ECO:0000313" key="2">
    <source>
        <dbReference type="EMBL" id="VBA41430.1"/>
    </source>
</evidence>
<organism evidence="2 3">
    <name type="scientific">Mycobacterium innocens</name>
    <dbReference type="NCBI Taxonomy" id="2341083"/>
    <lineage>
        <taxon>Bacteria</taxon>
        <taxon>Bacillati</taxon>
        <taxon>Actinomycetota</taxon>
        <taxon>Actinomycetes</taxon>
        <taxon>Mycobacteriales</taxon>
        <taxon>Mycobacteriaceae</taxon>
        <taxon>Mycobacterium</taxon>
    </lineage>
</organism>
<dbReference type="InterPro" id="IPR026954">
    <property type="entry name" value="PknH-like_Extracell"/>
</dbReference>
<evidence type="ECO:0000259" key="1">
    <source>
        <dbReference type="Pfam" id="PF14032"/>
    </source>
</evidence>
<sequence>MTFVRAATVLSIVVLTAGCTSVIGGSVRPAPGLKPNPVLGKTIKQVLLDDRALSKILDQPFQGDPHLPPWFGGRDQLRRAYGPTPVVDCAGVTTLQEQTAYETASIKDVTGESWWHGTDSVKVISVAEGVVALPTAAEADRLFATFSQQWGQCNGETLTFRGSRLSFTDEITDVRVANSVLAATVTVTPNISGMAGAAFPEARAIGIRANCIVEVEVAFFSSRSPADQGSGNLDTSAVDIAHAMMDKVTALS</sequence>
<dbReference type="InterPro" id="IPR038232">
    <property type="entry name" value="PknH-like_Extracell_sf"/>
</dbReference>
<proteinExistence type="predicted"/>
<dbReference type="RefSeq" id="WP_075544085.1">
    <property type="nucleotide sequence ID" value="NZ_UPHQ01000185.1"/>
</dbReference>
<gene>
    <name evidence="2" type="ORF">LAUMK13_03555</name>
</gene>
<dbReference type="AlphaFoldDB" id="A0A498QC78"/>
<evidence type="ECO:0000313" key="3">
    <source>
        <dbReference type="Proteomes" id="UP000267289"/>
    </source>
</evidence>
<accession>A0A498QC78</accession>
<dbReference type="Proteomes" id="UP000267289">
    <property type="component" value="Unassembled WGS sequence"/>
</dbReference>
<name>A0A498QC78_9MYCO</name>